<feature type="domain" description="Myb/SANT-like DNA-binding" evidence="8">
    <location>
        <begin position="13"/>
        <end position="99"/>
    </location>
</feature>
<dbReference type="PANTHER" id="PTHR31307">
    <property type="entry name" value="TRIHELIX TRANSCRIPTION FACTOR ASIL2"/>
    <property type="match status" value="1"/>
</dbReference>
<comment type="caution">
    <text evidence="9">The sequence shown here is derived from an EMBL/GenBank/DDBJ whole genome shotgun (WGS) entry which is preliminary data.</text>
</comment>
<dbReference type="InterPro" id="IPR044822">
    <property type="entry name" value="Myb_DNA-bind_4"/>
</dbReference>
<dbReference type="Gene3D" id="1.10.10.60">
    <property type="entry name" value="Homeodomain-like"/>
    <property type="match status" value="1"/>
</dbReference>
<reference evidence="9" key="1">
    <citation type="submission" date="2022-04" db="EMBL/GenBank/DDBJ databases">
        <title>Carnegiea gigantea Genome sequencing and assembly v2.</title>
        <authorList>
            <person name="Copetti D."/>
            <person name="Sanderson M.J."/>
            <person name="Burquez A."/>
            <person name="Wojciechowski M.F."/>
        </authorList>
    </citation>
    <scope>NUCLEOTIDE SEQUENCE</scope>
    <source>
        <strain evidence="9">SGP5-SGP5p</strain>
        <tissue evidence="9">Aerial part</tissue>
    </source>
</reference>
<evidence type="ECO:0000313" key="9">
    <source>
        <dbReference type="EMBL" id="KAJ8443927.1"/>
    </source>
</evidence>
<evidence type="ECO:0000256" key="1">
    <source>
        <dbReference type="ARBA" id="ARBA00004123"/>
    </source>
</evidence>
<dbReference type="EMBL" id="JAKOGI010000110">
    <property type="protein sequence ID" value="KAJ8443927.1"/>
    <property type="molecule type" value="Genomic_DNA"/>
</dbReference>
<dbReference type="OrthoDB" id="2019351at2759"/>
<evidence type="ECO:0000259" key="8">
    <source>
        <dbReference type="Pfam" id="PF13837"/>
    </source>
</evidence>
<evidence type="ECO:0000256" key="7">
    <source>
        <dbReference type="SAM" id="Coils"/>
    </source>
</evidence>
<evidence type="ECO:0000256" key="2">
    <source>
        <dbReference type="ARBA" id="ARBA00023015"/>
    </source>
</evidence>
<comment type="subcellular location">
    <subcellularLocation>
        <location evidence="1">Nucleus</location>
    </subcellularLocation>
</comment>
<evidence type="ECO:0000256" key="6">
    <source>
        <dbReference type="ARBA" id="ARBA00023242"/>
    </source>
</evidence>
<name>A0A9Q1KJN8_9CARY</name>
<keyword evidence="2" id="KW-0805">Transcription regulation</keyword>
<dbReference type="FunFam" id="1.10.10.60:FF:000104">
    <property type="entry name" value="trihelix transcription factor ASIL2"/>
    <property type="match status" value="1"/>
</dbReference>
<dbReference type="Pfam" id="PF13837">
    <property type="entry name" value="Myb_DNA-bind_4"/>
    <property type="match status" value="1"/>
</dbReference>
<proteinExistence type="predicted"/>
<sequence>METSKPAGGGREDCWSEGATAVLIEAWGERHLRCNRGNLRQNDWKEVSDAVNRRETAAGKPPKTDVQCKNRIDTLKKKYKIEKAKPSPSNWPFFNRLDFLIGPPKGGVGPPTPAVNFLAKNPNPNPNPNANSNLNAKLRFSSVESSESSLDDEELMMGVVGRGKKHRLENGGSSSSMEEELAVLRELARAVVKFGEIYERIESSKQQQIMELEKQRMEFTKELELQRMNMLVEAQLEIEKLKRPKYGAASAAFVKYLCGTVDVDFAASVAA</sequence>
<evidence type="ECO:0000256" key="5">
    <source>
        <dbReference type="ARBA" id="ARBA00023163"/>
    </source>
</evidence>
<keyword evidence="3 7" id="KW-0175">Coiled coil</keyword>
<feature type="coiled-coil region" evidence="7">
    <location>
        <begin position="202"/>
        <end position="229"/>
    </location>
</feature>
<keyword evidence="6" id="KW-0539">Nucleus</keyword>
<dbReference type="GO" id="GO:0005634">
    <property type="term" value="C:nucleus"/>
    <property type="evidence" value="ECO:0007669"/>
    <property type="project" value="UniProtKB-SubCell"/>
</dbReference>
<keyword evidence="10" id="KW-1185">Reference proteome</keyword>
<dbReference type="Proteomes" id="UP001153076">
    <property type="component" value="Unassembled WGS sequence"/>
</dbReference>
<evidence type="ECO:0000256" key="4">
    <source>
        <dbReference type="ARBA" id="ARBA00023125"/>
    </source>
</evidence>
<keyword evidence="5" id="KW-0804">Transcription</keyword>
<dbReference type="InterPro" id="IPR044823">
    <property type="entry name" value="ASIL1/2-like"/>
</dbReference>
<dbReference type="PANTHER" id="PTHR31307:SF40">
    <property type="entry name" value="TRIHELIX TRANSCRIPTION FACTOR ENAP1-RELATED"/>
    <property type="match status" value="1"/>
</dbReference>
<evidence type="ECO:0000256" key="3">
    <source>
        <dbReference type="ARBA" id="ARBA00023054"/>
    </source>
</evidence>
<dbReference type="GO" id="GO:0000976">
    <property type="term" value="F:transcription cis-regulatory region binding"/>
    <property type="evidence" value="ECO:0007669"/>
    <property type="project" value="TreeGrafter"/>
</dbReference>
<organism evidence="9 10">
    <name type="scientific">Carnegiea gigantea</name>
    <dbReference type="NCBI Taxonomy" id="171969"/>
    <lineage>
        <taxon>Eukaryota</taxon>
        <taxon>Viridiplantae</taxon>
        <taxon>Streptophyta</taxon>
        <taxon>Embryophyta</taxon>
        <taxon>Tracheophyta</taxon>
        <taxon>Spermatophyta</taxon>
        <taxon>Magnoliopsida</taxon>
        <taxon>eudicotyledons</taxon>
        <taxon>Gunneridae</taxon>
        <taxon>Pentapetalae</taxon>
        <taxon>Caryophyllales</taxon>
        <taxon>Cactineae</taxon>
        <taxon>Cactaceae</taxon>
        <taxon>Cactoideae</taxon>
        <taxon>Echinocereeae</taxon>
        <taxon>Carnegiea</taxon>
    </lineage>
</organism>
<gene>
    <name evidence="9" type="ORF">Cgig2_032751</name>
</gene>
<dbReference type="AlphaFoldDB" id="A0A9Q1KJN8"/>
<evidence type="ECO:0000313" key="10">
    <source>
        <dbReference type="Proteomes" id="UP001153076"/>
    </source>
</evidence>
<accession>A0A9Q1KJN8</accession>
<protein>
    <recommendedName>
        <fullName evidence="8">Myb/SANT-like DNA-binding domain-containing protein</fullName>
    </recommendedName>
</protein>
<keyword evidence="4" id="KW-0238">DNA-binding</keyword>